<evidence type="ECO:0000256" key="4">
    <source>
        <dbReference type="SAM" id="SignalP"/>
    </source>
</evidence>
<comment type="similarity">
    <text evidence="2">Belongs to the bacterial solute-binding protein 1 family.</text>
</comment>
<proteinExistence type="inferred from homology"/>
<dbReference type="SUPFAM" id="SSF53850">
    <property type="entry name" value="Periplasmic binding protein-like II"/>
    <property type="match status" value="1"/>
</dbReference>
<dbReference type="InterPro" id="IPR006059">
    <property type="entry name" value="SBP"/>
</dbReference>
<sequence length="425" mass="47181">MKHIAKFIAAGTLTLCMAGTAPASEVTLDVLYAQSGFAKFHDPISQAFMKEHPDIKIKFRAPAKDYDEGHLLMQRLAVTNQLPDIYFPGYHLMPELARTLSKRNQIVDLKPFLDAEPQNWITENYSQSMLDIGVVDGTKYGMAFNASLPILYVNESAVEKAGLDPKEVPATWDDLLARAKKIHDADPKMAGIGYTIYDWPDDWLWQTILRQKGTQLVEPETGNAGFDNEKGLAALKILRRIVTEGGENLLEFEQARQQFAAGQTAYFIDTPARLAQIIGLVGDRFKLNTIRVPVDDKENGGLPTGGAAGIILSQDEAVQKAAWEYLKFATGPKGQSIVVETTGYLPTNKLADGADYLAPFYEKEPRFKTVASQIELARPWEGYPTGSSVRIWRAERDIIAKVMRGDLTPEDGLPMLVKTVDEMTK</sequence>
<dbReference type="RefSeq" id="WP_012090895.1">
    <property type="nucleotide sequence ID" value="NZ_JBHEEP010000022.1"/>
</dbReference>
<accession>A0A256GZE9</accession>
<dbReference type="Pfam" id="PF01547">
    <property type="entry name" value="SBP_bac_1"/>
    <property type="match status" value="1"/>
</dbReference>
<comment type="subcellular location">
    <subcellularLocation>
        <location evidence="1">Periplasm</location>
    </subcellularLocation>
</comment>
<evidence type="ECO:0000256" key="1">
    <source>
        <dbReference type="ARBA" id="ARBA00004418"/>
    </source>
</evidence>
<dbReference type="GO" id="GO:0042597">
    <property type="term" value="C:periplasmic space"/>
    <property type="evidence" value="ECO:0007669"/>
    <property type="project" value="UniProtKB-SubCell"/>
</dbReference>
<organism evidence="5 6">
    <name type="scientific">Brucella lupini</name>
    <dbReference type="NCBI Taxonomy" id="255457"/>
    <lineage>
        <taxon>Bacteria</taxon>
        <taxon>Pseudomonadati</taxon>
        <taxon>Pseudomonadota</taxon>
        <taxon>Alphaproteobacteria</taxon>
        <taxon>Hyphomicrobiales</taxon>
        <taxon>Brucellaceae</taxon>
        <taxon>Brucella/Ochrobactrum group</taxon>
        <taxon>Brucella</taxon>
    </lineage>
</organism>
<dbReference type="EMBL" id="NNRN01000023">
    <property type="protein sequence ID" value="OYR32614.1"/>
    <property type="molecule type" value="Genomic_DNA"/>
</dbReference>
<dbReference type="AlphaFoldDB" id="A0A256GZE9"/>
<feature type="signal peptide" evidence="4">
    <location>
        <begin position="1"/>
        <end position="23"/>
    </location>
</feature>
<dbReference type="InterPro" id="IPR050490">
    <property type="entry name" value="Bact_solute-bd_prot1"/>
</dbReference>
<dbReference type="PANTHER" id="PTHR43649">
    <property type="entry name" value="ARABINOSE-BINDING PROTEIN-RELATED"/>
    <property type="match status" value="1"/>
</dbReference>
<comment type="caution">
    <text evidence="5">The sequence shown here is derived from an EMBL/GenBank/DDBJ whole genome shotgun (WGS) entry which is preliminary data.</text>
</comment>
<protein>
    <submittedName>
        <fullName evidence="5">Bacterial extracellular solute-binding family protein</fullName>
    </submittedName>
</protein>
<keyword evidence="4" id="KW-0732">Signal</keyword>
<evidence type="ECO:0000256" key="2">
    <source>
        <dbReference type="ARBA" id="ARBA00008520"/>
    </source>
</evidence>
<feature type="chain" id="PRO_5012220189" evidence="4">
    <location>
        <begin position="24"/>
        <end position="425"/>
    </location>
</feature>
<dbReference type="Proteomes" id="UP000216363">
    <property type="component" value="Unassembled WGS sequence"/>
</dbReference>
<gene>
    <name evidence="5" type="ORF">CES86_5739</name>
</gene>
<keyword evidence="3" id="KW-0574">Periplasm</keyword>
<evidence type="ECO:0000256" key="3">
    <source>
        <dbReference type="ARBA" id="ARBA00022764"/>
    </source>
</evidence>
<name>A0A256GZE9_9HYPH</name>
<dbReference type="PANTHER" id="PTHR43649:SF12">
    <property type="entry name" value="DIACETYLCHITOBIOSE BINDING PROTEIN DASA"/>
    <property type="match status" value="1"/>
</dbReference>
<dbReference type="CDD" id="cd14748">
    <property type="entry name" value="PBP2_UgpB"/>
    <property type="match status" value="1"/>
</dbReference>
<dbReference type="SMR" id="A0A256GZE9"/>
<reference evidence="5 6" key="1">
    <citation type="submission" date="2017-07" db="EMBL/GenBank/DDBJ databases">
        <title>Draft genome of Ochrobactrum lupini type strain LUP21.</title>
        <authorList>
            <person name="Krzyzanowska D.M."/>
            <person name="Jafra S."/>
        </authorList>
    </citation>
    <scope>NUCLEOTIDE SEQUENCE [LARGE SCALE GENOMIC DNA]</scope>
    <source>
        <strain evidence="5 6">LUP21</strain>
    </source>
</reference>
<evidence type="ECO:0000313" key="6">
    <source>
        <dbReference type="Proteomes" id="UP000216363"/>
    </source>
</evidence>
<evidence type="ECO:0000313" key="5">
    <source>
        <dbReference type="EMBL" id="OYR32614.1"/>
    </source>
</evidence>
<dbReference type="Gene3D" id="3.40.190.10">
    <property type="entry name" value="Periplasmic binding protein-like II"/>
    <property type="match status" value="1"/>
</dbReference>